<evidence type="ECO:0000313" key="5">
    <source>
        <dbReference type="Proteomes" id="UP000823405"/>
    </source>
</evidence>
<evidence type="ECO:0000259" key="3">
    <source>
        <dbReference type="Pfam" id="PF13439"/>
    </source>
</evidence>
<name>A0A9P6RF25_9FUNG</name>
<sequence length="376" mass="42057">MKILYTNFHVSYGGGHTTYIAILAESLRAHHEIWVAAPPTSKLYLLCQSIPNINVVDMPFPSKPREWREIFSTRKRLRTMFEKERFDIVHVNGSPDHRLVMYAIFGLHGKRPRVVYTKHNLLPVGKHFGSQLRVKYATDHVIVVSRHTSRLLDGTPYAKCEVSVIPNGVDVEHFYPFNDEASQHARVRMVGPEHAGKFIVGSVAGTADYKGWIDMVTAIASLPVRVRATMHILIAGESPSSAQRQQVAQLGMSEHVTFAENLLDVRPCIAAFDIGFVLSYAEAISFACREMMAMGKPVIVTDCGGLPENVSDGEDGWLVPQRDPDAISSLLREITGKPETLRAMGASARRKSEVHFEKTLFVQETEAVYRRLTMST</sequence>
<keyword evidence="5" id="KW-1185">Reference proteome</keyword>
<evidence type="ECO:0000313" key="4">
    <source>
        <dbReference type="EMBL" id="KAG0318727.1"/>
    </source>
</evidence>
<dbReference type="Pfam" id="PF13439">
    <property type="entry name" value="Glyco_transf_4"/>
    <property type="match status" value="1"/>
</dbReference>
<dbReference type="Proteomes" id="UP000823405">
    <property type="component" value="Unassembled WGS sequence"/>
</dbReference>
<organism evidence="4 5">
    <name type="scientific">Linnemannia gamsii</name>
    <dbReference type="NCBI Taxonomy" id="64522"/>
    <lineage>
        <taxon>Eukaryota</taxon>
        <taxon>Fungi</taxon>
        <taxon>Fungi incertae sedis</taxon>
        <taxon>Mucoromycota</taxon>
        <taxon>Mortierellomycotina</taxon>
        <taxon>Mortierellomycetes</taxon>
        <taxon>Mortierellales</taxon>
        <taxon>Mortierellaceae</taxon>
        <taxon>Linnemannia</taxon>
    </lineage>
</organism>
<dbReference type="EMBL" id="JAAAIN010000179">
    <property type="protein sequence ID" value="KAG0318727.1"/>
    <property type="molecule type" value="Genomic_DNA"/>
</dbReference>
<accession>A0A9P6RF25</accession>
<proteinExistence type="predicted"/>
<dbReference type="InterPro" id="IPR028098">
    <property type="entry name" value="Glyco_trans_4-like_N"/>
</dbReference>
<feature type="domain" description="Glycosyltransferase subfamily 4-like N-terminal" evidence="3">
    <location>
        <begin position="14"/>
        <end position="172"/>
    </location>
</feature>
<evidence type="ECO:0000256" key="1">
    <source>
        <dbReference type="ARBA" id="ARBA00022676"/>
    </source>
</evidence>
<dbReference type="OrthoDB" id="937291at2759"/>
<protein>
    <recommendedName>
        <fullName evidence="3">Glycosyltransferase subfamily 4-like N-terminal domain-containing protein</fullName>
    </recommendedName>
</protein>
<dbReference type="PANTHER" id="PTHR12526">
    <property type="entry name" value="GLYCOSYLTRANSFERASE"/>
    <property type="match status" value="1"/>
</dbReference>
<reference evidence="4" key="1">
    <citation type="journal article" date="2020" name="Fungal Divers.">
        <title>Resolving the Mortierellaceae phylogeny through synthesis of multi-gene phylogenetics and phylogenomics.</title>
        <authorList>
            <person name="Vandepol N."/>
            <person name="Liber J."/>
            <person name="Desiro A."/>
            <person name="Na H."/>
            <person name="Kennedy M."/>
            <person name="Barry K."/>
            <person name="Grigoriev I.V."/>
            <person name="Miller A.N."/>
            <person name="O'Donnell K."/>
            <person name="Stajich J.E."/>
            <person name="Bonito G."/>
        </authorList>
    </citation>
    <scope>NUCLEOTIDE SEQUENCE</scope>
    <source>
        <strain evidence="4">NVP60</strain>
    </source>
</reference>
<comment type="caution">
    <text evidence="4">The sequence shown here is derived from an EMBL/GenBank/DDBJ whole genome shotgun (WGS) entry which is preliminary data.</text>
</comment>
<dbReference type="AlphaFoldDB" id="A0A9P6RF25"/>
<dbReference type="PANTHER" id="PTHR12526:SF510">
    <property type="entry name" value="D-INOSITOL 3-PHOSPHATE GLYCOSYLTRANSFERASE"/>
    <property type="match status" value="1"/>
</dbReference>
<dbReference type="SUPFAM" id="SSF53756">
    <property type="entry name" value="UDP-Glycosyltransferase/glycogen phosphorylase"/>
    <property type="match status" value="1"/>
</dbReference>
<keyword evidence="2" id="KW-0808">Transferase</keyword>
<keyword evidence="1" id="KW-0328">Glycosyltransferase</keyword>
<dbReference type="Gene3D" id="3.40.50.2000">
    <property type="entry name" value="Glycogen Phosphorylase B"/>
    <property type="match status" value="2"/>
</dbReference>
<gene>
    <name evidence="4" type="ORF">BGZ97_003359</name>
</gene>
<dbReference type="GO" id="GO:0016757">
    <property type="term" value="F:glycosyltransferase activity"/>
    <property type="evidence" value="ECO:0007669"/>
    <property type="project" value="UniProtKB-KW"/>
</dbReference>
<evidence type="ECO:0000256" key="2">
    <source>
        <dbReference type="ARBA" id="ARBA00022679"/>
    </source>
</evidence>
<dbReference type="Pfam" id="PF13692">
    <property type="entry name" value="Glyco_trans_1_4"/>
    <property type="match status" value="1"/>
</dbReference>